<feature type="compositionally biased region" description="Basic residues" evidence="3">
    <location>
        <begin position="338"/>
        <end position="357"/>
    </location>
</feature>
<dbReference type="Pfam" id="PF00990">
    <property type="entry name" value="GGDEF"/>
    <property type="match status" value="2"/>
</dbReference>
<evidence type="ECO:0000256" key="1">
    <source>
        <dbReference type="ARBA" id="ARBA00012528"/>
    </source>
</evidence>
<dbReference type="InterPro" id="IPR050469">
    <property type="entry name" value="Diguanylate_Cyclase"/>
</dbReference>
<dbReference type="NCBIfam" id="TIGR00254">
    <property type="entry name" value="GGDEF"/>
    <property type="match status" value="1"/>
</dbReference>
<dbReference type="SUPFAM" id="SSF55073">
    <property type="entry name" value="Nucleotide cyclase"/>
    <property type="match status" value="1"/>
</dbReference>
<dbReference type="Proteomes" id="UP000295304">
    <property type="component" value="Unassembled WGS sequence"/>
</dbReference>
<feature type="transmembrane region" description="Helical" evidence="4">
    <location>
        <begin position="107"/>
        <end position="124"/>
    </location>
</feature>
<feature type="transmembrane region" description="Helical" evidence="4">
    <location>
        <begin position="23"/>
        <end position="42"/>
    </location>
</feature>
<feature type="region of interest" description="Disordered" evidence="3">
    <location>
        <begin position="337"/>
        <end position="362"/>
    </location>
</feature>
<keyword evidence="7" id="KW-1185">Reference proteome</keyword>
<protein>
    <recommendedName>
        <fullName evidence="1">diguanylate cyclase</fullName>
        <ecNumber evidence="1">2.7.7.65</ecNumber>
    </recommendedName>
</protein>
<dbReference type="InterPro" id="IPR000160">
    <property type="entry name" value="GGDEF_dom"/>
</dbReference>
<dbReference type="Gene3D" id="3.30.70.270">
    <property type="match status" value="1"/>
</dbReference>
<comment type="catalytic activity">
    <reaction evidence="2">
        <text>2 GTP = 3',3'-c-di-GMP + 2 diphosphate</text>
        <dbReference type="Rhea" id="RHEA:24898"/>
        <dbReference type="ChEBI" id="CHEBI:33019"/>
        <dbReference type="ChEBI" id="CHEBI:37565"/>
        <dbReference type="ChEBI" id="CHEBI:58805"/>
        <dbReference type="EC" id="2.7.7.65"/>
    </reaction>
</comment>
<dbReference type="AlphaFoldDB" id="A0A4R3J9E8"/>
<feature type="transmembrane region" description="Helical" evidence="4">
    <location>
        <begin position="47"/>
        <end position="66"/>
    </location>
</feature>
<dbReference type="EMBL" id="SLZW01000007">
    <property type="protein sequence ID" value="TCS61616.1"/>
    <property type="molecule type" value="Genomic_DNA"/>
</dbReference>
<dbReference type="PROSITE" id="PS50887">
    <property type="entry name" value="GGDEF"/>
    <property type="match status" value="1"/>
</dbReference>
<keyword evidence="4" id="KW-0472">Membrane</keyword>
<gene>
    <name evidence="6" type="ORF">EDD55_10723</name>
</gene>
<keyword evidence="4" id="KW-1133">Transmembrane helix</keyword>
<feature type="transmembrane region" description="Helical" evidence="4">
    <location>
        <begin position="78"/>
        <end position="95"/>
    </location>
</feature>
<evidence type="ECO:0000256" key="2">
    <source>
        <dbReference type="ARBA" id="ARBA00034247"/>
    </source>
</evidence>
<feature type="transmembrane region" description="Helical" evidence="4">
    <location>
        <begin position="187"/>
        <end position="204"/>
    </location>
</feature>
<dbReference type="GO" id="GO:0043709">
    <property type="term" value="P:cell adhesion involved in single-species biofilm formation"/>
    <property type="evidence" value="ECO:0007669"/>
    <property type="project" value="TreeGrafter"/>
</dbReference>
<dbReference type="GO" id="GO:0052621">
    <property type="term" value="F:diguanylate cyclase activity"/>
    <property type="evidence" value="ECO:0007669"/>
    <property type="project" value="UniProtKB-EC"/>
</dbReference>
<dbReference type="PANTHER" id="PTHR45138:SF9">
    <property type="entry name" value="DIGUANYLATE CYCLASE DGCM-RELATED"/>
    <property type="match status" value="1"/>
</dbReference>
<dbReference type="CDD" id="cd01949">
    <property type="entry name" value="GGDEF"/>
    <property type="match status" value="1"/>
</dbReference>
<name>A0A4R3J9E8_9PROT</name>
<evidence type="ECO:0000259" key="5">
    <source>
        <dbReference type="PROSITE" id="PS50887"/>
    </source>
</evidence>
<keyword evidence="4" id="KW-0812">Transmembrane</keyword>
<dbReference type="PANTHER" id="PTHR45138">
    <property type="entry name" value="REGULATORY COMPONENTS OF SENSORY TRANSDUCTION SYSTEM"/>
    <property type="match status" value="1"/>
</dbReference>
<evidence type="ECO:0000256" key="4">
    <source>
        <dbReference type="SAM" id="Phobius"/>
    </source>
</evidence>
<dbReference type="SMART" id="SM00267">
    <property type="entry name" value="GGDEF"/>
    <property type="match status" value="1"/>
</dbReference>
<evidence type="ECO:0000313" key="6">
    <source>
        <dbReference type="EMBL" id="TCS61616.1"/>
    </source>
</evidence>
<dbReference type="InterPro" id="IPR029787">
    <property type="entry name" value="Nucleotide_cyclase"/>
</dbReference>
<reference evidence="6 7" key="1">
    <citation type="submission" date="2019-03" db="EMBL/GenBank/DDBJ databases">
        <title>Genomic Encyclopedia of Type Strains, Phase IV (KMG-IV): sequencing the most valuable type-strain genomes for metagenomic binning, comparative biology and taxonomic classification.</title>
        <authorList>
            <person name="Goeker M."/>
        </authorList>
    </citation>
    <scope>NUCLEOTIDE SEQUENCE [LARGE SCALE GENOMIC DNA]</scope>
    <source>
        <strain evidence="6 7">DSM 101688</strain>
    </source>
</reference>
<accession>A0A4R3J9E8</accession>
<dbReference type="EC" id="2.7.7.65" evidence="1"/>
<feature type="transmembrane region" description="Helical" evidence="4">
    <location>
        <begin position="157"/>
        <end position="175"/>
    </location>
</feature>
<dbReference type="InterPro" id="IPR043128">
    <property type="entry name" value="Rev_trsase/Diguanyl_cyclase"/>
</dbReference>
<evidence type="ECO:0000313" key="7">
    <source>
        <dbReference type="Proteomes" id="UP000295304"/>
    </source>
</evidence>
<sequence length="404" mass="43093">MILLGGFVLSAHSGWVFPRFATLITAGPFILGGVIGVVALWFRAPRIILACALVVLTQMILTHFTPLPARAENLGAGVIYPALTIIFPAAMIIFSTQARGRIFTVGALWRGALVTGALGVAIGIEIEIGDTAGLPIKNVEALLNAKFLPPFFDAWTVLPQPALVAFALAGAWLCVRAAMNRHVAEAAMGIALIAAVGAFHQVGHPPREDILWSSALAILGIGLIQDSHAMAFIDELTGLAGRRALTMDMNAMGGRYAAAMLDVDHFKKFNDTYGHDTGDQVLKMVASKMAAVGGGGRAYRYGGEEFTVLFPASRAADARRHLEAVRTAIAETPFRIRAQNRPKKKPGATTKQKKKKSADRNVTVSISIGLAHRGGGAQTPQDVLKRADTALYRAKKTGRNRLCV</sequence>
<dbReference type="GO" id="GO:1902201">
    <property type="term" value="P:negative regulation of bacterial-type flagellum-dependent cell motility"/>
    <property type="evidence" value="ECO:0007669"/>
    <property type="project" value="TreeGrafter"/>
</dbReference>
<dbReference type="GO" id="GO:0005886">
    <property type="term" value="C:plasma membrane"/>
    <property type="evidence" value="ECO:0007669"/>
    <property type="project" value="TreeGrafter"/>
</dbReference>
<comment type="caution">
    <text evidence="6">The sequence shown here is derived from an EMBL/GenBank/DDBJ whole genome shotgun (WGS) entry which is preliminary data.</text>
</comment>
<feature type="domain" description="GGDEF" evidence="5">
    <location>
        <begin position="254"/>
        <end position="404"/>
    </location>
</feature>
<proteinExistence type="predicted"/>
<evidence type="ECO:0000256" key="3">
    <source>
        <dbReference type="SAM" id="MobiDB-lite"/>
    </source>
</evidence>
<organism evidence="6 7">
    <name type="scientific">Varunaivibrio sulfuroxidans</name>
    <dbReference type="NCBI Taxonomy" id="1773489"/>
    <lineage>
        <taxon>Bacteria</taxon>
        <taxon>Pseudomonadati</taxon>
        <taxon>Pseudomonadota</taxon>
        <taxon>Alphaproteobacteria</taxon>
        <taxon>Rhodospirillales</taxon>
        <taxon>Magnetovibrionaceae</taxon>
        <taxon>Varunaivibrio</taxon>
    </lineage>
</organism>